<evidence type="ECO:0000256" key="1">
    <source>
        <dbReference type="SAM" id="MobiDB-lite"/>
    </source>
</evidence>
<dbReference type="Proteomes" id="UP000218418">
    <property type="component" value="Chromosome"/>
</dbReference>
<proteinExistence type="predicted"/>
<dbReference type="AlphaFoldDB" id="A0A1Z4LIA1"/>
<sequence length="45" mass="5404">MADQSDRQKRIMEHLARSTNDFIKPKSNSPERKQQILEHIRLTKK</sequence>
<accession>A0A1Z4LIA1</accession>
<dbReference type="EMBL" id="AP018227">
    <property type="protein sequence ID" value="BAY80951.1"/>
    <property type="molecule type" value="Genomic_DNA"/>
</dbReference>
<gene>
    <name evidence="2" type="ORF">NIES267_04160</name>
</gene>
<name>A0A1Z4LIA1_9CYAN</name>
<evidence type="ECO:0000313" key="3">
    <source>
        <dbReference type="Proteomes" id="UP000218418"/>
    </source>
</evidence>
<evidence type="ECO:0000313" key="2">
    <source>
        <dbReference type="EMBL" id="BAY80951.1"/>
    </source>
</evidence>
<feature type="compositionally biased region" description="Basic and acidic residues" evidence="1">
    <location>
        <begin position="29"/>
        <end position="45"/>
    </location>
</feature>
<reference evidence="2 3" key="1">
    <citation type="submission" date="2017-06" db="EMBL/GenBank/DDBJ databases">
        <title>Genome sequencing of cyanobaciteial culture collection at National Institute for Environmental Studies (NIES).</title>
        <authorList>
            <person name="Hirose Y."/>
            <person name="Shimura Y."/>
            <person name="Fujisawa T."/>
            <person name="Nakamura Y."/>
            <person name="Kawachi M."/>
        </authorList>
    </citation>
    <scope>NUCLEOTIDE SEQUENCE [LARGE SCALE GENOMIC DNA]</scope>
    <source>
        <strain evidence="2 3">NIES-267</strain>
    </source>
</reference>
<protein>
    <submittedName>
        <fullName evidence="2">Uncharacterized protein</fullName>
    </submittedName>
</protein>
<keyword evidence="3" id="KW-1185">Reference proteome</keyword>
<feature type="region of interest" description="Disordered" evidence="1">
    <location>
        <begin position="14"/>
        <end position="45"/>
    </location>
</feature>
<organism evidence="2 3">
    <name type="scientific">Calothrix parasitica NIES-267</name>
    <dbReference type="NCBI Taxonomy" id="1973488"/>
    <lineage>
        <taxon>Bacteria</taxon>
        <taxon>Bacillati</taxon>
        <taxon>Cyanobacteriota</taxon>
        <taxon>Cyanophyceae</taxon>
        <taxon>Nostocales</taxon>
        <taxon>Calotrichaceae</taxon>
        <taxon>Calothrix</taxon>
    </lineage>
</organism>